<organism evidence="3 4">
    <name type="scientific">Sphingomonas carotinifaciens</name>
    <dbReference type="NCBI Taxonomy" id="1166323"/>
    <lineage>
        <taxon>Bacteria</taxon>
        <taxon>Pseudomonadati</taxon>
        <taxon>Pseudomonadota</taxon>
        <taxon>Alphaproteobacteria</taxon>
        <taxon>Sphingomonadales</taxon>
        <taxon>Sphingomonadaceae</taxon>
        <taxon>Sphingomonas</taxon>
    </lineage>
</organism>
<sequence length="142" mass="15653">MTKRREATLARIHRVRTLQLNLRMGDEARAREQVASEQALSARIAGLVDAVAPVPTAPSASVSLMAAAHFRERLHQSAEIALRRIAQAEQQADAAAEQTRSAKRDQSAVEKLIERAQAAAVMREMRALEDAPANRKNRHDPC</sequence>
<dbReference type="AlphaFoldDB" id="A0A1G7GLZ0"/>
<evidence type="ECO:0000313" key="5">
    <source>
        <dbReference type="Proteomes" id="UP000436801"/>
    </source>
</evidence>
<name>A0A1G7GLZ0_9SPHN</name>
<dbReference type="EMBL" id="FNBI01000001">
    <property type="protein sequence ID" value="SDE89155.1"/>
    <property type="molecule type" value="Genomic_DNA"/>
</dbReference>
<keyword evidence="4" id="KW-1185">Reference proteome</keyword>
<dbReference type="OrthoDB" id="7566552at2"/>
<keyword evidence="1" id="KW-0175">Coiled coil</keyword>
<protein>
    <recommendedName>
        <fullName evidence="6">Flagellar FliJ protein</fullName>
    </recommendedName>
</protein>
<evidence type="ECO:0008006" key="6">
    <source>
        <dbReference type="Google" id="ProtNLM"/>
    </source>
</evidence>
<gene>
    <name evidence="2" type="ORF">GQR91_04580</name>
    <name evidence="3" type="ORF">SAMN05216557_101944</name>
</gene>
<proteinExistence type="predicted"/>
<accession>A0A1G7GLZ0</accession>
<evidence type="ECO:0000313" key="2">
    <source>
        <dbReference type="EMBL" id="MWC42936.1"/>
    </source>
</evidence>
<dbReference type="EMBL" id="WSUT01000005">
    <property type="protein sequence ID" value="MWC42936.1"/>
    <property type="molecule type" value="Genomic_DNA"/>
</dbReference>
<evidence type="ECO:0000313" key="4">
    <source>
        <dbReference type="Proteomes" id="UP000323502"/>
    </source>
</evidence>
<evidence type="ECO:0000313" key="3">
    <source>
        <dbReference type="EMBL" id="SDE89155.1"/>
    </source>
</evidence>
<dbReference type="Proteomes" id="UP000436801">
    <property type="component" value="Unassembled WGS sequence"/>
</dbReference>
<dbReference type="RefSeq" id="WP_112381675.1">
    <property type="nucleotide sequence ID" value="NZ_CP178397.1"/>
</dbReference>
<evidence type="ECO:0000256" key="1">
    <source>
        <dbReference type="SAM" id="Coils"/>
    </source>
</evidence>
<dbReference type="Proteomes" id="UP000323502">
    <property type="component" value="Unassembled WGS sequence"/>
</dbReference>
<reference evidence="2 5" key="2">
    <citation type="submission" date="2019-12" db="EMBL/GenBank/DDBJ databases">
        <authorList>
            <person name="Zheng J."/>
        </authorList>
    </citation>
    <scope>NUCLEOTIDE SEQUENCE [LARGE SCALE GENOMIC DNA]</scope>
    <source>
        <strain evidence="2 5">DSM 27347</strain>
    </source>
</reference>
<feature type="coiled-coil region" evidence="1">
    <location>
        <begin position="71"/>
        <end position="105"/>
    </location>
</feature>
<reference evidence="3 4" key="1">
    <citation type="submission" date="2016-10" db="EMBL/GenBank/DDBJ databases">
        <authorList>
            <person name="Varghese N."/>
            <person name="Submissions S."/>
        </authorList>
    </citation>
    <scope>NUCLEOTIDE SEQUENCE [LARGE SCALE GENOMIC DNA]</scope>
    <source>
        <strain evidence="3 4">S7-754</strain>
    </source>
</reference>